<proteinExistence type="predicted"/>
<evidence type="ECO:0000313" key="1">
    <source>
        <dbReference type="EMBL" id="KAJ7544297.1"/>
    </source>
</evidence>
<organism evidence="1 2">
    <name type="scientific">Diphasiastrum complanatum</name>
    <name type="common">Issler's clubmoss</name>
    <name type="synonym">Lycopodium complanatum</name>
    <dbReference type="NCBI Taxonomy" id="34168"/>
    <lineage>
        <taxon>Eukaryota</taxon>
        <taxon>Viridiplantae</taxon>
        <taxon>Streptophyta</taxon>
        <taxon>Embryophyta</taxon>
        <taxon>Tracheophyta</taxon>
        <taxon>Lycopodiopsida</taxon>
        <taxon>Lycopodiales</taxon>
        <taxon>Lycopodiaceae</taxon>
        <taxon>Lycopodioideae</taxon>
        <taxon>Diphasiastrum</taxon>
    </lineage>
</organism>
<gene>
    <name evidence="1" type="ORF">O6H91_09G073100</name>
</gene>
<name>A0ACC2CQR1_DIPCM</name>
<sequence>MASVVTGLVCSSNSSHVLVTHNRHVYSKHNVQIFMAGRACDRHGVKFIWKLDGQSAAALQSSSHVKAYKKGHGGLQTIRCEGTQLVDKPRKSDVPLSLPKLDSTSVEALEPPSDVEAVPIDNRLIEEFRQRLPKIDPVVSSSGTSNLHPGPASQKSLSRKPQICMLYQKLHIDILKKAFGNLVSVAKERVLGLIVDAIYRPIGTEPNTFFKDNFGPVSEIGSRVPVQIIKGALPPDFPEGIYIRNGPNPQFGGGYHMTSPLGESVLHWFEGDGMLHATYFEKDGKISYQNKYVETEEFKMEKKRNKPLFLPYMKGDPKAIRSNFLLNLLRFGKPTKGTCNTTVYHHAGKVFSIVEGTGLPHETDMSDNMRTLGSHDFNGAWDRDRGFTAHPKVDPDTNEMVVTGYSPFKPYLVMGVVASDGETMLHKMDVGLDRCTLSHDTAITPRYTIIFDYPLIADVERLLKGEQLLSFGHDSYARIGVMPRYGNVESIKWFNVEMSCTFHVVNSFEDGNDVILHGFRSKISFFPSPPNMNKKEWFGRAITPMSPRGTVLEDPWIDGALLMHLHEWRFNMVTGEMVERDISDNNNFMEFPTIHGSYLGKKYKYAYANVADLDASKEYGMPMFGKQIKMHLPNTSSDQISNETPKVRFESRDFGPNKFGSEPQFVARPGGMDEDDGWLITYVYDRSSDMSEVHIVSTQNFEASEPITIISLPQRVPFGFHGCFVPKPQLDVLINIC</sequence>
<keyword evidence="2" id="KW-1185">Reference proteome</keyword>
<dbReference type="Proteomes" id="UP001162992">
    <property type="component" value="Chromosome 9"/>
</dbReference>
<accession>A0ACC2CQR1</accession>
<protein>
    <submittedName>
        <fullName evidence="1">Uncharacterized protein</fullName>
    </submittedName>
</protein>
<reference evidence="2" key="1">
    <citation type="journal article" date="2024" name="Proc. Natl. Acad. Sci. U.S.A.">
        <title>Extraordinary preservation of gene collinearity over three hundred million years revealed in homosporous lycophytes.</title>
        <authorList>
            <person name="Li C."/>
            <person name="Wickell D."/>
            <person name="Kuo L.Y."/>
            <person name="Chen X."/>
            <person name="Nie B."/>
            <person name="Liao X."/>
            <person name="Peng D."/>
            <person name="Ji J."/>
            <person name="Jenkins J."/>
            <person name="Williams M."/>
            <person name="Shu S."/>
            <person name="Plott C."/>
            <person name="Barry K."/>
            <person name="Rajasekar S."/>
            <person name="Grimwood J."/>
            <person name="Han X."/>
            <person name="Sun S."/>
            <person name="Hou Z."/>
            <person name="He W."/>
            <person name="Dai G."/>
            <person name="Sun C."/>
            <person name="Schmutz J."/>
            <person name="Leebens-Mack J.H."/>
            <person name="Li F.W."/>
            <person name="Wang L."/>
        </authorList>
    </citation>
    <scope>NUCLEOTIDE SEQUENCE [LARGE SCALE GENOMIC DNA]</scope>
    <source>
        <strain evidence="2">cv. PW_Plant_1</strain>
    </source>
</reference>
<evidence type="ECO:0000313" key="2">
    <source>
        <dbReference type="Proteomes" id="UP001162992"/>
    </source>
</evidence>
<dbReference type="EMBL" id="CM055100">
    <property type="protein sequence ID" value="KAJ7544297.1"/>
    <property type="molecule type" value="Genomic_DNA"/>
</dbReference>
<comment type="caution">
    <text evidence="1">The sequence shown here is derived from an EMBL/GenBank/DDBJ whole genome shotgun (WGS) entry which is preliminary data.</text>
</comment>